<organism evidence="6 7">
    <name type="scientific">Lautropia dentalis</name>
    <dbReference type="NCBI Taxonomy" id="2490857"/>
    <lineage>
        <taxon>Bacteria</taxon>
        <taxon>Pseudomonadati</taxon>
        <taxon>Pseudomonadota</taxon>
        <taxon>Betaproteobacteria</taxon>
        <taxon>Burkholderiales</taxon>
        <taxon>Burkholderiaceae</taxon>
        <taxon>Lautropia</taxon>
    </lineage>
</organism>
<dbReference type="InterPro" id="IPR035068">
    <property type="entry name" value="TldD/PmbA_N"/>
</dbReference>
<dbReference type="Pfam" id="PF19289">
    <property type="entry name" value="PmbA_TldD_3rd"/>
    <property type="match status" value="1"/>
</dbReference>
<keyword evidence="6" id="KW-0482">Metalloprotease</keyword>
<keyword evidence="6" id="KW-0645">Protease</keyword>
<dbReference type="SUPFAM" id="SSF111283">
    <property type="entry name" value="Putative modulator of DNA gyrase, PmbA/TldD"/>
    <property type="match status" value="1"/>
</dbReference>
<name>A0A426FSW8_9BURK</name>
<feature type="domain" description="Metalloprotease TldD/E central" evidence="5">
    <location>
        <begin position="168"/>
        <end position="274"/>
    </location>
</feature>
<gene>
    <name evidence="6" type="primary">pmbA</name>
    <name evidence="6" type="ORF">EHV23_06590</name>
</gene>
<evidence type="ECO:0000259" key="5">
    <source>
        <dbReference type="Pfam" id="PF19290"/>
    </source>
</evidence>
<comment type="caution">
    <text evidence="6">The sequence shown here is derived from an EMBL/GenBank/DDBJ whole genome shotgun (WGS) entry which is preliminary data.</text>
</comment>
<dbReference type="Pfam" id="PF01523">
    <property type="entry name" value="PmbA_TldD_1st"/>
    <property type="match status" value="1"/>
</dbReference>
<dbReference type="Gene3D" id="3.30.2290.10">
    <property type="entry name" value="PmbA/TldD superfamily"/>
    <property type="match status" value="1"/>
</dbReference>
<dbReference type="EMBL" id="RRUE01000001">
    <property type="protein sequence ID" value="RRN45802.1"/>
    <property type="molecule type" value="Genomic_DNA"/>
</dbReference>
<feature type="compositionally biased region" description="Low complexity" evidence="2">
    <location>
        <begin position="1"/>
        <end position="26"/>
    </location>
</feature>
<dbReference type="InterPro" id="IPR047657">
    <property type="entry name" value="PmbA"/>
</dbReference>
<dbReference type="InterPro" id="IPR045569">
    <property type="entry name" value="Metalloprtase-TldD/E_C"/>
</dbReference>
<dbReference type="GO" id="GO:0006508">
    <property type="term" value="P:proteolysis"/>
    <property type="evidence" value="ECO:0007669"/>
    <property type="project" value="UniProtKB-KW"/>
</dbReference>
<evidence type="ECO:0000313" key="6">
    <source>
        <dbReference type="EMBL" id="RRN45802.1"/>
    </source>
</evidence>
<dbReference type="InterPro" id="IPR036059">
    <property type="entry name" value="TldD/PmbA_sf"/>
</dbReference>
<protein>
    <submittedName>
        <fullName evidence="6">Metalloprotease PmbA</fullName>
    </submittedName>
</protein>
<dbReference type="InterPro" id="IPR045570">
    <property type="entry name" value="Metalloprtase-TldD/E_cen_dom"/>
</dbReference>
<dbReference type="RefSeq" id="WP_125095229.1">
    <property type="nucleotide sequence ID" value="NZ_RRUE01000001.1"/>
</dbReference>
<dbReference type="NCBIfam" id="NF008268">
    <property type="entry name" value="PRK11040.1"/>
    <property type="match status" value="1"/>
</dbReference>
<dbReference type="Proteomes" id="UP000270261">
    <property type="component" value="Unassembled WGS sequence"/>
</dbReference>
<dbReference type="PANTHER" id="PTHR43421">
    <property type="entry name" value="METALLOPROTEASE PMBA"/>
    <property type="match status" value="1"/>
</dbReference>
<proteinExistence type="inferred from homology"/>
<evidence type="ECO:0000313" key="7">
    <source>
        <dbReference type="Proteomes" id="UP000270261"/>
    </source>
</evidence>
<dbReference type="AlphaFoldDB" id="A0A426FSW8"/>
<feature type="domain" description="Metalloprotease TldD/E C-terminal" evidence="4">
    <location>
        <begin position="282"/>
        <end position="493"/>
    </location>
</feature>
<evidence type="ECO:0000259" key="3">
    <source>
        <dbReference type="Pfam" id="PF01523"/>
    </source>
</evidence>
<keyword evidence="6" id="KW-0378">Hydrolase</keyword>
<sequence>MSKAAAKSSSAAARTSAARTAATPKARTGHLPVRYLKGKPADDRPLFDYTRADFEELVRDALRQARRLGASAAVAEVSESSGLAVTVRKGKVETIEQTRDRGLGISVHVGKRRGHASTSDFSPQALARTVQAAYDIAAITGEDPYAGLPEKKFLALGEHDVSGLKLFSPWHVSVDEAIELAREIEAASFAVSSGIANSDGASVSVGHGHFLSANSRGFSGGFPHSRHTLSVGPIARRGRDMQRDGWYSSARAAADLADPVALGRYAAERALSRLGARKLSSRKAPVLFEAPLALGLLGSLVQAVSGSALYRRATFLVDSLGRQIFPDHIDIEEDPFIPGAMGSGPFDDEGVTTHARDVVSGGVLQGYFLSTYSARKLGMKTTGNAGGSHNLRLSSRLTKRGDDFARMLKKLGTGLLVTEVMGQGVNYVTGDYSRGASGFWVENGVIQYPVEEITIAGNLADMYRSIVAVGNDELTRGTKTSGSILIEEMAIAG</sequence>
<feature type="domain" description="Metalloprotease TldD/E N-terminal" evidence="3">
    <location>
        <begin position="77"/>
        <end position="137"/>
    </location>
</feature>
<reference evidence="6 7" key="1">
    <citation type="submission" date="2018-11" db="EMBL/GenBank/DDBJ databases">
        <title>Genome sequencing of Lautropia sp. KCOM 2505 (= ChDC F240).</title>
        <authorList>
            <person name="Kook J.-K."/>
            <person name="Park S.-N."/>
            <person name="Lim Y.K."/>
        </authorList>
    </citation>
    <scope>NUCLEOTIDE SEQUENCE [LARGE SCALE GENOMIC DNA]</scope>
    <source>
        <strain evidence="6 7">KCOM 2505</strain>
    </source>
</reference>
<keyword evidence="7" id="KW-1185">Reference proteome</keyword>
<dbReference type="GO" id="GO:0005829">
    <property type="term" value="C:cytosol"/>
    <property type="evidence" value="ECO:0007669"/>
    <property type="project" value="TreeGrafter"/>
</dbReference>
<evidence type="ECO:0000259" key="4">
    <source>
        <dbReference type="Pfam" id="PF19289"/>
    </source>
</evidence>
<feature type="region of interest" description="Disordered" evidence="2">
    <location>
        <begin position="1"/>
        <end position="37"/>
    </location>
</feature>
<comment type="similarity">
    <text evidence="1">Belongs to the peptidase U62 family.</text>
</comment>
<accession>A0A426FSW8</accession>
<dbReference type="Pfam" id="PF19290">
    <property type="entry name" value="PmbA_TldD_2nd"/>
    <property type="match status" value="1"/>
</dbReference>
<dbReference type="GO" id="GO:0008237">
    <property type="term" value="F:metallopeptidase activity"/>
    <property type="evidence" value="ECO:0007669"/>
    <property type="project" value="UniProtKB-KW"/>
</dbReference>
<dbReference type="PANTHER" id="PTHR43421:SF1">
    <property type="entry name" value="METALLOPROTEASE PMBA"/>
    <property type="match status" value="1"/>
</dbReference>
<evidence type="ECO:0000256" key="1">
    <source>
        <dbReference type="ARBA" id="ARBA00005836"/>
    </source>
</evidence>
<dbReference type="OrthoDB" id="9803618at2"/>
<evidence type="ECO:0000256" key="2">
    <source>
        <dbReference type="SAM" id="MobiDB-lite"/>
    </source>
</evidence>
<dbReference type="InterPro" id="IPR002510">
    <property type="entry name" value="Metalloprtase-TldD/E_N"/>
</dbReference>